<keyword evidence="1" id="KW-0812">Transmembrane</keyword>
<reference evidence="2" key="2">
    <citation type="journal article" date="2015" name="Data Brief">
        <title>Shoot transcriptome of the giant reed, Arundo donax.</title>
        <authorList>
            <person name="Barrero R.A."/>
            <person name="Guerrero F.D."/>
            <person name="Moolhuijzen P."/>
            <person name="Goolsby J.A."/>
            <person name="Tidwell J."/>
            <person name="Bellgard S.E."/>
            <person name="Bellgard M.I."/>
        </authorList>
    </citation>
    <scope>NUCLEOTIDE SEQUENCE</scope>
    <source>
        <tissue evidence="2">Shoot tissue taken approximately 20 cm above the soil surface</tissue>
    </source>
</reference>
<evidence type="ECO:0000313" key="2">
    <source>
        <dbReference type="EMBL" id="JAE37170.1"/>
    </source>
</evidence>
<protein>
    <submittedName>
        <fullName evidence="2">Uncharacterized protein</fullName>
    </submittedName>
</protein>
<proteinExistence type="predicted"/>
<feature type="transmembrane region" description="Helical" evidence="1">
    <location>
        <begin position="20"/>
        <end position="42"/>
    </location>
</feature>
<name>A0A0A9HJ62_ARUDO</name>
<accession>A0A0A9HJ62</accession>
<dbReference type="EMBL" id="GBRH01160726">
    <property type="protein sequence ID" value="JAE37170.1"/>
    <property type="molecule type" value="Transcribed_RNA"/>
</dbReference>
<organism evidence="2">
    <name type="scientific">Arundo donax</name>
    <name type="common">Giant reed</name>
    <name type="synonym">Donax arundinaceus</name>
    <dbReference type="NCBI Taxonomy" id="35708"/>
    <lineage>
        <taxon>Eukaryota</taxon>
        <taxon>Viridiplantae</taxon>
        <taxon>Streptophyta</taxon>
        <taxon>Embryophyta</taxon>
        <taxon>Tracheophyta</taxon>
        <taxon>Spermatophyta</taxon>
        <taxon>Magnoliopsida</taxon>
        <taxon>Liliopsida</taxon>
        <taxon>Poales</taxon>
        <taxon>Poaceae</taxon>
        <taxon>PACMAD clade</taxon>
        <taxon>Arundinoideae</taxon>
        <taxon>Arundineae</taxon>
        <taxon>Arundo</taxon>
    </lineage>
</organism>
<sequence>MFQSLSLQLFILDSLIGDTILTFFVYSCYCIAPRNLFITLNLGQEYMTKKMELELQVCTNGVSLFGPNYITFFLNS</sequence>
<dbReference type="AlphaFoldDB" id="A0A0A9HJ62"/>
<evidence type="ECO:0000256" key="1">
    <source>
        <dbReference type="SAM" id="Phobius"/>
    </source>
</evidence>
<keyword evidence="1" id="KW-0472">Membrane</keyword>
<reference evidence="2" key="1">
    <citation type="submission" date="2014-09" db="EMBL/GenBank/DDBJ databases">
        <authorList>
            <person name="Magalhaes I.L.F."/>
            <person name="Oliveira U."/>
            <person name="Santos F.R."/>
            <person name="Vidigal T.H.D.A."/>
            <person name="Brescovit A.D."/>
            <person name="Santos A.J."/>
        </authorList>
    </citation>
    <scope>NUCLEOTIDE SEQUENCE</scope>
    <source>
        <tissue evidence="2">Shoot tissue taken approximately 20 cm above the soil surface</tissue>
    </source>
</reference>
<keyword evidence="1" id="KW-1133">Transmembrane helix</keyword>